<feature type="transmembrane region" description="Helical" evidence="1">
    <location>
        <begin position="317"/>
        <end position="338"/>
    </location>
</feature>
<dbReference type="PANTHER" id="PTHR37814:SF1">
    <property type="entry name" value="MEMBRANE PROTEIN"/>
    <property type="match status" value="1"/>
</dbReference>
<reference evidence="3" key="1">
    <citation type="submission" date="2016-10" db="EMBL/GenBank/DDBJ databases">
        <authorList>
            <person name="Varghese N."/>
            <person name="Submissions S."/>
        </authorList>
    </citation>
    <scope>NUCLEOTIDE SEQUENCE [LARGE SCALE GENOMIC DNA]</scope>
    <source>
        <strain evidence="3">ATCC 700379</strain>
    </source>
</reference>
<keyword evidence="1" id="KW-1133">Transmembrane helix</keyword>
<feature type="transmembrane region" description="Helical" evidence="1">
    <location>
        <begin position="141"/>
        <end position="161"/>
    </location>
</feature>
<dbReference type="PANTHER" id="PTHR37814">
    <property type="entry name" value="CONSERVED MEMBRANE PROTEIN"/>
    <property type="match status" value="1"/>
</dbReference>
<feature type="transmembrane region" description="Helical" evidence="1">
    <location>
        <begin position="290"/>
        <end position="311"/>
    </location>
</feature>
<evidence type="ECO:0000256" key="1">
    <source>
        <dbReference type="SAM" id="Phobius"/>
    </source>
</evidence>
<feature type="transmembrane region" description="Helical" evidence="1">
    <location>
        <begin position="116"/>
        <end position="134"/>
    </location>
</feature>
<feature type="transmembrane region" description="Helical" evidence="1">
    <location>
        <begin position="89"/>
        <end position="110"/>
    </location>
</feature>
<sequence length="343" mass="37680">MKGKVIGVLQVAATFIGTVVGAGFASGREIIQFFTQFHAYGTIGAILSGVFMTWIGTKMMIYARRIDAYSFNELITALFGERIGSVIQALLFFIILGITGVMLAGSGAVFGEQLGWSRQIGILLALLLGTLFLIKGVRGLLFVNSLVVPLLVSFVLLTFWTNKAGAQFFPESGHIRWLFAAFNYSAFNLSTALIVLVPMAKEFKDERVLKYGGILGGCGLALLLFLSHLMMLGKSDIGLYELPMAEMVRPLGSWMHIAFVCVIFGEILTTFVGNIFGLTRQLHSVFPALFTIRFAMLTLIICTFVIGQFGYGSLISTLYPLYGALCAVIFIYMCFVRLPEKQR</sequence>
<dbReference type="AlphaFoldDB" id="A0A1I2UCY1"/>
<dbReference type="InterPro" id="IPR038728">
    <property type="entry name" value="YkvI-like"/>
</dbReference>
<evidence type="ECO:0000313" key="3">
    <source>
        <dbReference type="Proteomes" id="UP000198752"/>
    </source>
</evidence>
<evidence type="ECO:0000313" key="2">
    <source>
        <dbReference type="EMBL" id="SFG72696.1"/>
    </source>
</evidence>
<dbReference type="Proteomes" id="UP000198752">
    <property type="component" value="Unassembled WGS sequence"/>
</dbReference>
<feature type="transmembrane region" description="Helical" evidence="1">
    <location>
        <begin position="37"/>
        <end position="55"/>
    </location>
</feature>
<gene>
    <name evidence="2" type="ORF">SAMN02982927_02570</name>
</gene>
<feature type="transmembrane region" description="Helical" evidence="1">
    <location>
        <begin position="211"/>
        <end position="233"/>
    </location>
</feature>
<dbReference type="STRING" id="269670.SAMN02982927_02570"/>
<dbReference type="OrthoDB" id="4424890at2"/>
<keyword evidence="1" id="KW-0472">Membrane</keyword>
<organism evidence="2 3">
    <name type="scientific">Sporolactobacillus nakayamae</name>
    <dbReference type="NCBI Taxonomy" id="269670"/>
    <lineage>
        <taxon>Bacteria</taxon>
        <taxon>Bacillati</taxon>
        <taxon>Bacillota</taxon>
        <taxon>Bacilli</taxon>
        <taxon>Bacillales</taxon>
        <taxon>Sporolactobacillaceae</taxon>
        <taxon>Sporolactobacillus</taxon>
    </lineage>
</organism>
<feature type="transmembrane region" description="Helical" evidence="1">
    <location>
        <begin position="181"/>
        <end position="199"/>
    </location>
</feature>
<accession>A0A1I2UCY1</accession>
<dbReference type="RefSeq" id="WP_093673567.1">
    <property type="nucleotide sequence ID" value="NZ_FOOY01000019.1"/>
</dbReference>
<protein>
    <submittedName>
        <fullName evidence="2">Uncharacterized membrane protein YkvI</fullName>
    </submittedName>
</protein>
<feature type="transmembrane region" description="Helical" evidence="1">
    <location>
        <begin position="253"/>
        <end position="278"/>
    </location>
</feature>
<proteinExistence type="predicted"/>
<keyword evidence="3" id="KW-1185">Reference proteome</keyword>
<dbReference type="EMBL" id="FOOY01000019">
    <property type="protein sequence ID" value="SFG72696.1"/>
    <property type="molecule type" value="Genomic_DNA"/>
</dbReference>
<keyword evidence="1" id="KW-0812">Transmembrane</keyword>
<name>A0A1I2UCY1_9BACL</name>